<dbReference type="InterPro" id="IPR018200">
    <property type="entry name" value="USP_CS"/>
</dbReference>
<evidence type="ECO:0000259" key="2">
    <source>
        <dbReference type="PROSITE" id="PS50235"/>
    </source>
</evidence>
<dbReference type="GO" id="GO:0005634">
    <property type="term" value="C:nucleus"/>
    <property type="evidence" value="ECO:0007669"/>
    <property type="project" value="TreeGrafter"/>
</dbReference>
<feature type="region of interest" description="Disordered" evidence="1">
    <location>
        <begin position="152"/>
        <end position="198"/>
    </location>
</feature>
<dbReference type="PROSITE" id="PS00973">
    <property type="entry name" value="USP_2"/>
    <property type="match status" value="1"/>
</dbReference>
<dbReference type="GO" id="GO:0016579">
    <property type="term" value="P:protein deubiquitination"/>
    <property type="evidence" value="ECO:0007669"/>
    <property type="project" value="InterPro"/>
</dbReference>
<protein>
    <recommendedName>
        <fullName evidence="2">USP domain-containing protein</fullName>
    </recommendedName>
</protein>
<evidence type="ECO:0000313" key="3">
    <source>
        <dbReference type="EMBL" id="KAK2074700.1"/>
    </source>
</evidence>
<dbReference type="SUPFAM" id="SSF54001">
    <property type="entry name" value="Cysteine proteinases"/>
    <property type="match status" value="1"/>
</dbReference>
<dbReference type="AlphaFoldDB" id="A0AAD9MHJ5"/>
<dbReference type="CDD" id="cd02257">
    <property type="entry name" value="Peptidase_C19"/>
    <property type="match status" value="1"/>
</dbReference>
<dbReference type="InterPro" id="IPR036873">
    <property type="entry name" value="Rhodanese-like_dom_sf"/>
</dbReference>
<evidence type="ECO:0000313" key="4">
    <source>
        <dbReference type="Proteomes" id="UP001217918"/>
    </source>
</evidence>
<dbReference type="Gene3D" id="3.90.70.10">
    <property type="entry name" value="Cysteine proteinases"/>
    <property type="match status" value="1"/>
</dbReference>
<dbReference type="Proteomes" id="UP001217918">
    <property type="component" value="Unassembled WGS sequence"/>
</dbReference>
<evidence type="ECO:0000256" key="1">
    <source>
        <dbReference type="SAM" id="MobiDB-lite"/>
    </source>
</evidence>
<comment type="caution">
    <text evidence="3">The sequence shown here is derived from an EMBL/GenBank/DDBJ whole genome shotgun (WGS) entry which is preliminary data.</text>
</comment>
<dbReference type="InterPro" id="IPR001394">
    <property type="entry name" value="Peptidase_C19_UCH"/>
</dbReference>
<reference evidence="3" key="1">
    <citation type="journal article" date="2023" name="Mol. Plant Microbe Interact.">
        <title>Elucidating the Obligate Nature and Biological Capacity of an Invasive Fungal Corn Pathogen.</title>
        <authorList>
            <person name="MacCready J.S."/>
            <person name="Roggenkamp E.M."/>
            <person name="Gdanetz K."/>
            <person name="Chilvers M.I."/>
        </authorList>
    </citation>
    <scope>NUCLEOTIDE SEQUENCE</scope>
    <source>
        <strain evidence="3">PM02</strain>
    </source>
</reference>
<dbReference type="InterPro" id="IPR038765">
    <property type="entry name" value="Papain-like_cys_pep_sf"/>
</dbReference>
<organism evidence="3 4">
    <name type="scientific">Phyllachora maydis</name>
    <dbReference type="NCBI Taxonomy" id="1825666"/>
    <lineage>
        <taxon>Eukaryota</taxon>
        <taxon>Fungi</taxon>
        <taxon>Dikarya</taxon>
        <taxon>Ascomycota</taxon>
        <taxon>Pezizomycotina</taxon>
        <taxon>Sordariomycetes</taxon>
        <taxon>Sordariomycetidae</taxon>
        <taxon>Phyllachorales</taxon>
        <taxon>Phyllachoraceae</taxon>
        <taxon>Phyllachora</taxon>
    </lineage>
</organism>
<dbReference type="InterPro" id="IPR050164">
    <property type="entry name" value="Peptidase_C19"/>
</dbReference>
<gene>
    <name evidence="3" type="ORF">P8C59_008887</name>
</gene>
<dbReference type="GO" id="GO:0004843">
    <property type="term" value="F:cysteine-type deubiquitinase activity"/>
    <property type="evidence" value="ECO:0007669"/>
    <property type="project" value="InterPro"/>
</dbReference>
<dbReference type="SUPFAM" id="SSF52821">
    <property type="entry name" value="Rhodanese/Cell cycle control phosphatase"/>
    <property type="match status" value="1"/>
</dbReference>
<dbReference type="GO" id="GO:0005829">
    <property type="term" value="C:cytosol"/>
    <property type="evidence" value="ECO:0007669"/>
    <property type="project" value="TreeGrafter"/>
</dbReference>
<sequence length="786" mass="86821">MPLSSTATSTMLVGRQNNLQMARDQTGIAFGLGGGADSNNQPRRSFQHIEDLMVAPAGLSELTSIKDLLRQAEIYLKQALASKSFGRADFALRDYCCARAILDGLIKKNKDWAKLMGGDKKALLGQYEYLVHQAKQLEAEFESVKQEVVENNRLTGVQPTSRPASSHTGGSTLTRGPIDAQNLRPDGSTSGATVTRHHNDQVNGYGYVLKAKPVVLPKPPSLLGNAIKRGGGGPAAASKTSQDLAKRFANLRSSTALSPAPPAFDDTAPKQPRLDTSFCSALPDLPKLPDAIYSPARGTVSSEAAELPSSTPHGIFSRTNSVTSLAGNPKPAKSPLINDYFVPAQSFGGPAARAKRSKPPIPEGNTISPQDLVALMQAGTKQIAILLVDIRPRDEFEMGHIMSQATICIEPDVLLRKDIGAEDIRDSMVVGHSTELKFTLQALFSTRGFSHDLSSGDWIGQYRVPQKKEELINNPQILAKCLQSLFFVLDDGKVEVLDSGVLMRYLVHIHGRNKAPANTFGTSHQQDAAEFWGFLIETLHDETNTRRNISDGVQTCYEGDPRGILEHTQAFWEQYSRENRSIIDHYFGGIHVQTSRCKACNFEVRNFVWMPYLNLTIPAGGAPSKSIESLLQAYCVEEDHKDLKCAKCGNAGRLSTWRIARLPDRLVIFFNRFDAFGDKVHDLITFPMHGLRLDQWFVEGQDRTDDRHYNPQSDYDLYAVVHHAGASLKSGHYIAFAKDHNSANDSSWFELNDQVVTDRTFATATELWSRPSSQQAYMVFYQRRNT</sequence>
<dbReference type="Pfam" id="PF00443">
    <property type="entry name" value="UCH"/>
    <property type="match status" value="1"/>
</dbReference>
<dbReference type="EMBL" id="JAQQPM010000008">
    <property type="protein sequence ID" value="KAK2074700.1"/>
    <property type="molecule type" value="Genomic_DNA"/>
</dbReference>
<dbReference type="InterPro" id="IPR028889">
    <property type="entry name" value="USP"/>
</dbReference>
<keyword evidence="4" id="KW-1185">Reference proteome</keyword>
<name>A0AAD9MHJ5_9PEZI</name>
<dbReference type="PROSITE" id="PS50235">
    <property type="entry name" value="USP_3"/>
    <property type="match status" value="1"/>
</dbReference>
<proteinExistence type="predicted"/>
<feature type="domain" description="USP" evidence="2">
    <location>
        <begin position="422"/>
        <end position="784"/>
    </location>
</feature>
<accession>A0AAD9MHJ5</accession>
<dbReference type="PANTHER" id="PTHR24006">
    <property type="entry name" value="UBIQUITIN CARBOXYL-TERMINAL HYDROLASE"/>
    <property type="match status" value="1"/>
</dbReference>
<feature type="compositionally biased region" description="Polar residues" evidence="1">
    <location>
        <begin position="152"/>
        <end position="174"/>
    </location>
</feature>